<dbReference type="PANTHER" id="PTHR30521">
    <property type="entry name" value="DEFERROCHELATASE/PEROXIDASE"/>
    <property type="match status" value="1"/>
</dbReference>
<keyword evidence="3" id="KW-0479">Metal-binding</keyword>
<evidence type="ECO:0000256" key="1">
    <source>
        <dbReference type="ARBA" id="ARBA00001970"/>
    </source>
</evidence>
<evidence type="ECO:0000313" key="6">
    <source>
        <dbReference type="EMBL" id="XCB33052.1"/>
    </source>
</evidence>
<dbReference type="GO" id="GO:0046872">
    <property type="term" value="F:metal ion binding"/>
    <property type="evidence" value="ECO:0007669"/>
    <property type="project" value="UniProtKB-KW"/>
</dbReference>
<evidence type="ECO:0000256" key="3">
    <source>
        <dbReference type="ARBA" id="ARBA00022723"/>
    </source>
</evidence>
<dbReference type="SUPFAM" id="SSF54909">
    <property type="entry name" value="Dimeric alpha+beta barrel"/>
    <property type="match status" value="1"/>
</dbReference>
<dbReference type="InterPro" id="IPR011008">
    <property type="entry name" value="Dimeric_a/b-barrel"/>
</dbReference>
<evidence type="ECO:0000256" key="5">
    <source>
        <dbReference type="ARBA" id="ARBA00023004"/>
    </source>
</evidence>
<sequence>MDCAAFLLLRVQEPAGARRTLGSLSVTAGTLWQEKPAFCVNVALTIQGLAALNVSPASLNSFPQDFAAGAFSRCAEVGDIGPCSAENWNYGLGQPGLHALVLLFAQSPDVRDAQTALLRQTLISGGAWSEVATLPGDVLPGSVAHFGYRDGFSQPTVDCGIENPFPDKQPVAPAGEFLLGYPSQFDQFSYPVPLPDELGRNGSFMVLRILEQDCAAFDALLNQSKERYGIDGELLAAKIMGRWRNGTPLSISPSSDSPVPPLATSDLNRYDYVPSDAVPDAFNDRRGLRCPIGAHMRRANPRGSTIAGDGGSRHRIVRRGIPYGSPYDPSNPNDGIKRGLLGLFIGVSIKDQFEFLMSEWMNGSTFAPGIYGTTDPILGNSAEGENTFVIPRDNSTPLVISHFPRLVTTRGSAYTFLPSITGLRFIANLPS</sequence>
<proteinExistence type="predicted"/>
<keyword evidence="2" id="KW-0575">Peroxidase</keyword>
<dbReference type="AlphaFoldDB" id="A0AAU7ZQ62"/>
<dbReference type="GO" id="GO:0005829">
    <property type="term" value="C:cytosol"/>
    <property type="evidence" value="ECO:0007669"/>
    <property type="project" value="TreeGrafter"/>
</dbReference>
<protein>
    <recommendedName>
        <fullName evidence="7">Peroxidase</fullName>
    </recommendedName>
</protein>
<accession>A0AAU7ZQ62</accession>
<dbReference type="RefSeq" id="WP_353063896.1">
    <property type="nucleotide sequence ID" value="NZ_CP132942.1"/>
</dbReference>
<dbReference type="PROSITE" id="PS51404">
    <property type="entry name" value="DYP_PEROXIDASE"/>
    <property type="match status" value="1"/>
</dbReference>
<dbReference type="GO" id="GO:0020037">
    <property type="term" value="F:heme binding"/>
    <property type="evidence" value="ECO:0007669"/>
    <property type="project" value="InterPro"/>
</dbReference>
<evidence type="ECO:0000256" key="4">
    <source>
        <dbReference type="ARBA" id="ARBA00023002"/>
    </source>
</evidence>
<organism evidence="6">
    <name type="scientific">Tunturiibacter psychrotolerans</name>
    <dbReference type="NCBI Taxonomy" id="3069686"/>
    <lineage>
        <taxon>Bacteria</taxon>
        <taxon>Pseudomonadati</taxon>
        <taxon>Acidobacteriota</taxon>
        <taxon>Terriglobia</taxon>
        <taxon>Terriglobales</taxon>
        <taxon>Acidobacteriaceae</taxon>
        <taxon>Tunturiibacter</taxon>
    </lineage>
</organism>
<evidence type="ECO:0008006" key="7">
    <source>
        <dbReference type="Google" id="ProtNLM"/>
    </source>
</evidence>
<keyword evidence="5" id="KW-0408">Iron</keyword>
<name>A0AAU7ZQ62_9BACT</name>
<evidence type="ECO:0000256" key="2">
    <source>
        <dbReference type="ARBA" id="ARBA00022559"/>
    </source>
</evidence>
<keyword evidence="4" id="KW-0560">Oxidoreductase</keyword>
<reference evidence="6" key="2">
    <citation type="journal article" date="2024" name="Environ. Microbiol.">
        <title>Genome analysis and description of Tunturibacter gen. nov. expands the diversity of Terriglobia in tundra soils.</title>
        <authorList>
            <person name="Messyasz A."/>
            <person name="Mannisto M.K."/>
            <person name="Kerkhof L.J."/>
            <person name="Haggblom M.M."/>
        </authorList>
    </citation>
    <scope>NUCLEOTIDE SEQUENCE</scope>
    <source>
        <strain evidence="6">X5P6</strain>
    </source>
</reference>
<dbReference type="InterPro" id="IPR006314">
    <property type="entry name" value="Dyp_peroxidase"/>
</dbReference>
<dbReference type="GO" id="GO:0004601">
    <property type="term" value="F:peroxidase activity"/>
    <property type="evidence" value="ECO:0007669"/>
    <property type="project" value="UniProtKB-KW"/>
</dbReference>
<dbReference type="PANTHER" id="PTHR30521:SF5">
    <property type="entry name" value="BLR4509 PROTEIN"/>
    <property type="match status" value="1"/>
</dbReference>
<comment type="cofactor">
    <cofactor evidence="1">
        <name>heme b</name>
        <dbReference type="ChEBI" id="CHEBI:60344"/>
    </cofactor>
</comment>
<dbReference type="KEGG" id="tpsc:RBB77_21965"/>
<dbReference type="EMBL" id="CP132942">
    <property type="protein sequence ID" value="XCB33052.1"/>
    <property type="molecule type" value="Genomic_DNA"/>
</dbReference>
<reference evidence="6" key="1">
    <citation type="submission" date="2023-08" db="EMBL/GenBank/DDBJ databases">
        <authorList>
            <person name="Messyasz A."/>
            <person name="Mannisto M.K."/>
            <person name="Kerkhof L.J."/>
            <person name="Haggblom M."/>
        </authorList>
    </citation>
    <scope>NUCLEOTIDE SEQUENCE</scope>
    <source>
        <strain evidence="6">X5P6</strain>
    </source>
</reference>
<gene>
    <name evidence="6" type="ORF">RBB77_21965</name>
</gene>